<evidence type="ECO:0000313" key="5">
    <source>
        <dbReference type="EMBL" id="KAF0722242.1"/>
    </source>
</evidence>
<dbReference type="Proteomes" id="UP000481153">
    <property type="component" value="Unassembled WGS sequence"/>
</dbReference>
<dbReference type="VEuPathDB" id="FungiDB:AeMF1_001589"/>
<keyword evidence="2 3" id="KW-0802">TPR repeat</keyword>
<dbReference type="SUPFAM" id="SSF48452">
    <property type="entry name" value="TPR-like"/>
    <property type="match status" value="1"/>
</dbReference>
<keyword evidence="1" id="KW-0677">Repeat</keyword>
<name>A0A6G0W5B1_9STRA</name>
<accession>A0A6G0W5B1</accession>
<evidence type="ECO:0000256" key="4">
    <source>
        <dbReference type="SAM" id="MobiDB-lite"/>
    </source>
</evidence>
<dbReference type="PANTHER" id="PTHR45641:SF19">
    <property type="entry name" value="NEPHROCYSTIN-3"/>
    <property type="match status" value="1"/>
</dbReference>
<dbReference type="EMBL" id="VJMJ01000341">
    <property type="protein sequence ID" value="KAF0722242.1"/>
    <property type="molecule type" value="Genomic_DNA"/>
</dbReference>
<dbReference type="InterPro" id="IPR011990">
    <property type="entry name" value="TPR-like_helical_dom_sf"/>
</dbReference>
<proteinExistence type="predicted"/>
<dbReference type="AlphaFoldDB" id="A0A6G0W5B1"/>
<feature type="repeat" description="TPR" evidence="3">
    <location>
        <begin position="137"/>
        <end position="170"/>
    </location>
</feature>
<evidence type="ECO:0000256" key="1">
    <source>
        <dbReference type="ARBA" id="ARBA00022737"/>
    </source>
</evidence>
<evidence type="ECO:0000256" key="3">
    <source>
        <dbReference type="PROSITE-ProRule" id="PRU00339"/>
    </source>
</evidence>
<sequence length="653" mass="74852">MFNNHQHEIQDKQRDSSYWFDIFHDALTSIGNVVMVMSPWSNPSTLTRMWCVFEVYLSIIAKARFEVALGKTQKEEFLQEIVQGDNAFLRMLASIKSETSRTSVEADHKEDQGGPAWIIRTLESQFTLPTTTPAMQAKSLEAMGSIYFDKSDYSHAKDYFQRAYNICRCLEAFTEMWRVQSKLAMSMASSNDRRSLWEPLFQEALENQQRQLGLHHRDTVATLALYGKYIGEIGDNDRAVKMLSRAYEICQHPSSMDDTLSIECMTLIGRYLIHDKKFMEATQWLEGAYDSSCANLASIVYSHRNRFDDCLKMLQDNYSLFVRTFGADHIDSWCVLSSTGIVYCALGHYEKAVLILIQSRENSSPSLVQTTFGIRDLGKVYYCMGKFVKALKYTEEVLPQLLTLYGTRHDLPFNSLYDFYLLQVATNSFDNLKAVNAFEELLQQANCMDETWKVHPCRGCFKLVCGIRYVCAVCPTESRWHCGNCLGKKPSSFCLTLIVMNLFRQLGQDWDKFNVLSKRIKRIASNTTSKELLIDCFPSGTVQTFEKKKRKEQPSSMNSTQSRRKNHTKSLEYCPYRTTSTKLQTCFELAKSCGFFVALVSSIFGIYTMKKPPTSRFVGWRIGAMCFVFELATIEHLPTNGILVHGGIARRHQ</sequence>
<keyword evidence="6" id="KW-1185">Reference proteome</keyword>
<feature type="region of interest" description="Disordered" evidence="4">
    <location>
        <begin position="545"/>
        <end position="566"/>
    </location>
</feature>
<reference evidence="5 6" key="1">
    <citation type="submission" date="2019-07" db="EMBL/GenBank/DDBJ databases">
        <title>Genomics analysis of Aphanomyces spp. identifies a new class of oomycete effector associated with host adaptation.</title>
        <authorList>
            <person name="Gaulin E."/>
        </authorList>
    </citation>
    <scope>NUCLEOTIDE SEQUENCE [LARGE SCALE GENOMIC DNA]</scope>
    <source>
        <strain evidence="5 6">ATCC 201684</strain>
    </source>
</reference>
<dbReference type="Gene3D" id="1.25.40.10">
    <property type="entry name" value="Tetratricopeptide repeat domain"/>
    <property type="match status" value="2"/>
</dbReference>
<organism evidence="5 6">
    <name type="scientific">Aphanomyces euteiches</name>
    <dbReference type="NCBI Taxonomy" id="100861"/>
    <lineage>
        <taxon>Eukaryota</taxon>
        <taxon>Sar</taxon>
        <taxon>Stramenopiles</taxon>
        <taxon>Oomycota</taxon>
        <taxon>Saprolegniomycetes</taxon>
        <taxon>Saprolegniales</taxon>
        <taxon>Verrucalvaceae</taxon>
        <taxon>Aphanomyces</taxon>
    </lineage>
</organism>
<evidence type="ECO:0000256" key="2">
    <source>
        <dbReference type="ARBA" id="ARBA00022803"/>
    </source>
</evidence>
<evidence type="ECO:0000313" key="6">
    <source>
        <dbReference type="Proteomes" id="UP000481153"/>
    </source>
</evidence>
<dbReference type="PROSITE" id="PS50005">
    <property type="entry name" value="TPR"/>
    <property type="match status" value="1"/>
</dbReference>
<dbReference type="PANTHER" id="PTHR45641">
    <property type="entry name" value="TETRATRICOPEPTIDE REPEAT PROTEIN (AFU_ORTHOLOGUE AFUA_6G03870)"/>
    <property type="match status" value="1"/>
</dbReference>
<comment type="caution">
    <text evidence="5">The sequence shown here is derived from an EMBL/GenBank/DDBJ whole genome shotgun (WGS) entry which is preliminary data.</text>
</comment>
<dbReference type="InterPro" id="IPR019734">
    <property type="entry name" value="TPR_rpt"/>
</dbReference>
<gene>
    <name evidence="5" type="ORF">Ae201684_018575</name>
</gene>
<protein>
    <submittedName>
        <fullName evidence="5">Uncharacterized protein</fullName>
    </submittedName>
</protein>